<feature type="transmembrane region" description="Helical" evidence="5">
    <location>
        <begin position="165"/>
        <end position="184"/>
    </location>
</feature>
<sequence>MPLCKKKSGEQADSADAASPVQLQKKITLMNGVSIIVGSIIGSGFLLVRPHLQGGEQHRGLAASLGLCAASTASSGVQYSRELGTMIQRSGADYAYFLVAFGPFMAFLHHHSPHLCQVHPGAIFHRLPAPIITEKLLAALCLTILTAANCWSIRASTWIQDICTWGKTLALIIIIIAGCVQVGRGKVEFFEEPFADSVMGVGNLVRAFYSGLFAYNGWNYLNCVTGEMKNPQRDLPLAIFISCAIVTVVYVLANAAYFTTVPVAEFVTTPAVAILFAKKISGFLAAVMPIFVSLSTFGGVNGVLLTTSRIFFQRLLTPLPAVLLVGLISLVYLTIDDIYVLVNYMGFVNWLAIGLSVSIVLYLRVKRPNDPRPVRVPIIFPIVYTMFTVLLCANAFIGAFWECAMGVVIILTAVPVYLIGVAWTNKPKSLLRWTSDLTRLVQKVFLVQLQEDGEAKSEAEKLRLMASQAQRLLSLLKVQQLSEKDCSDLAEILMSLAEAAGAPGPPGLRVVRVVMETLEQRQQSASRTLADKPLASALTNVHAGAPCLIRLFTYLGALPVAMATRRVCLSSALTGCLAAGSDSATCGRQRRRPRLLPRCFSHIDNWSHCRSEPRCGDRVKR</sequence>
<evidence type="ECO:0000256" key="1">
    <source>
        <dbReference type="ARBA" id="ARBA00004141"/>
    </source>
</evidence>
<keyword evidence="2 5" id="KW-0812">Transmembrane</keyword>
<feature type="transmembrane region" description="Helical" evidence="5">
    <location>
        <begin position="316"/>
        <end position="335"/>
    </location>
</feature>
<feature type="transmembrane region" description="Helical" evidence="5">
    <location>
        <begin position="204"/>
        <end position="223"/>
    </location>
</feature>
<accession>A0A1I8F8Q0</accession>
<protein>
    <submittedName>
        <fullName evidence="7">AA_permease_C domain-containing protein</fullName>
    </submittedName>
</protein>
<dbReference type="InterPro" id="IPR050598">
    <property type="entry name" value="AminoAcid_Transporter"/>
</dbReference>
<dbReference type="GO" id="GO:0015179">
    <property type="term" value="F:L-amino acid transmembrane transporter activity"/>
    <property type="evidence" value="ECO:0007669"/>
    <property type="project" value="TreeGrafter"/>
</dbReference>
<comment type="subcellular location">
    <subcellularLocation>
        <location evidence="1">Membrane</location>
        <topology evidence="1">Multi-pass membrane protein</topology>
    </subcellularLocation>
</comment>
<keyword evidence="3 5" id="KW-1133">Transmembrane helix</keyword>
<feature type="transmembrane region" description="Helical" evidence="5">
    <location>
        <begin position="347"/>
        <end position="365"/>
    </location>
</feature>
<dbReference type="Gene3D" id="1.20.1740.10">
    <property type="entry name" value="Amino acid/polyamine transporter I"/>
    <property type="match status" value="1"/>
</dbReference>
<dbReference type="WBParaSite" id="maker-unitig_24813-snap-gene-0.2-mRNA-1">
    <property type="protein sequence ID" value="maker-unitig_24813-snap-gene-0.2-mRNA-1"/>
    <property type="gene ID" value="maker-unitig_24813-snap-gene-0.2"/>
</dbReference>
<dbReference type="PANTHER" id="PTHR11785">
    <property type="entry name" value="AMINO ACID TRANSPORTER"/>
    <property type="match status" value="1"/>
</dbReference>
<dbReference type="InterPro" id="IPR002293">
    <property type="entry name" value="AA/rel_permease1"/>
</dbReference>
<evidence type="ECO:0000313" key="7">
    <source>
        <dbReference type="WBParaSite" id="maker-unitig_24813-snap-gene-0.2-mRNA-1"/>
    </source>
</evidence>
<evidence type="ECO:0000313" key="6">
    <source>
        <dbReference type="Proteomes" id="UP000095280"/>
    </source>
</evidence>
<dbReference type="AlphaFoldDB" id="A0A1I8F8Q0"/>
<feature type="transmembrane region" description="Helical" evidence="5">
    <location>
        <begin position="29"/>
        <end position="48"/>
    </location>
</feature>
<feature type="transmembrane region" description="Helical" evidence="5">
    <location>
        <begin position="404"/>
        <end position="423"/>
    </location>
</feature>
<feature type="transmembrane region" description="Helical" evidence="5">
    <location>
        <begin position="235"/>
        <end position="260"/>
    </location>
</feature>
<feature type="transmembrane region" description="Helical" evidence="5">
    <location>
        <begin position="136"/>
        <end position="153"/>
    </location>
</feature>
<proteinExistence type="predicted"/>
<dbReference type="Pfam" id="PF13520">
    <property type="entry name" value="AA_permease_2"/>
    <property type="match status" value="1"/>
</dbReference>
<name>A0A1I8F8Q0_9PLAT</name>
<reference evidence="7" key="1">
    <citation type="submission" date="2016-11" db="UniProtKB">
        <authorList>
            <consortium name="WormBaseParasite"/>
        </authorList>
    </citation>
    <scope>IDENTIFICATION</scope>
</reference>
<dbReference type="GO" id="GO:0016020">
    <property type="term" value="C:membrane"/>
    <property type="evidence" value="ECO:0007669"/>
    <property type="project" value="UniProtKB-SubCell"/>
</dbReference>
<feature type="transmembrane region" description="Helical" evidence="5">
    <location>
        <begin position="377"/>
        <end position="398"/>
    </location>
</feature>
<keyword evidence="4 5" id="KW-0472">Membrane</keyword>
<evidence type="ECO:0000256" key="2">
    <source>
        <dbReference type="ARBA" id="ARBA00022692"/>
    </source>
</evidence>
<dbReference type="PANTHER" id="PTHR11785:SF531">
    <property type="entry name" value="LARGE NEUTRAL AMINO ACIDS TRANSPORTER SMALL SUBUNIT 1"/>
    <property type="match status" value="1"/>
</dbReference>
<evidence type="ECO:0000256" key="3">
    <source>
        <dbReference type="ARBA" id="ARBA00022989"/>
    </source>
</evidence>
<feature type="transmembrane region" description="Helical" evidence="5">
    <location>
        <begin position="91"/>
        <end position="110"/>
    </location>
</feature>
<keyword evidence="6" id="KW-1185">Reference proteome</keyword>
<organism evidence="6 7">
    <name type="scientific">Macrostomum lignano</name>
    <dbReference type="NCBI Taxonomy" id="282301"/>
    <lineage>
        <taxon>Eukaryota</taxon>
        <taxon>Metazoa</taxon>
        <taxon>Spiralia</taxon>
        <taxon>Lophotrochozoa</taxon>
        <taxon>Platyhelminthes</taxon>
        <taxon>Rhabditophora</taxon>
        <taxon>Macrostomorpha</taxon>
        <taxon>Macrostomida</taxon>
        <taxon>Macrostomidae</taxon>
        <taxon>Macrostomum</taxon>
    </lineage>
</organism>
<feature type="transmembrane region" description="Helical" evidence="5">
    <location>
        <begin position="280"/>
        <end position="304"/>
    </location>
</feature>
<dbReference type="Proteomes" id="UP000095280">
    <property type="component" value="Unplaced"/>
</dbReference>
<evidence type="ECO:0000256" key="4">
    <source>
        <dbReference type="ARBA" id="ARBA00023136"/>
    </source>
</evidence>
<evidence type="ECO:0000256" key="5">
    <source>
        <dbReference type="SAM" id="Phobius"/>
    </source>
</evidence>